<reference evidence="3 4" key="1">
    <citation type="submission" date="2021-07" db="EMBL/GenBank/DDBJ databases">
        <title>The Aristolochia fimbriata genome: insights into angiosperm evolution, floral development and chemical biosynthesis.</title>
        <authorList>
            <person name="Jiao Y."/>
        </authorList>
    </citation>
    <scope>NUCLEOTIDE SEQUENCE [LARGE SCALE GENOMIC DNA]</scope>
    <source>
        <strain evidence="3">IBCAS-2021</strain>
        <tissue evidence="3">Leaf</tissue>
    </source>
</reference>
<protein>
    <recommendedName>
        <fullName evidence="2">GST C-terminal domain-containing protein</fullName>
    </recommendedName>
</protein>
<comment type="caution">
    <text evidence="3">The sequence shown here is derived from an EMBL/GenBank/DDBJ whole genome shotgun (WGS) entry which is preliminary data.</text>
</comment>
<dbReference type="Proteomes" id="UP000825729">
    <property type="component" value="Unassembled WGS sequence"/>
</dbReference>
<dbReference type="Gene3D" id="3.40.30.10">
    <property type="entry name" value="Glutaredoxin"/>
    <property type="match status" value="1"/>
</dbReference>
<dbReference type="AlphaFoldDB" id="A0AAV7EAU7"/>
<proteinExistence type="predicted"/>
<dbReference type="InterPro" id="IPR010987">
    <property type="entry name" value="Glutathione-S-Trfase_C-like"/>
</dbReference>
<dbReference type="InterPro" id="IPR047047">
    <property type="entry name" value="GST_Omega-like_C"/>
</dbReference>
<dbReference type="PROSITE" id="PS50405">
    <property type="entry name" value="GST_CTER"/>
    <property type="match status" value="1"/>
</dbReference>
<dbReference type="PANTHER" id="PTHR32419">
    <property type="entry name" value="GLUTATHIONYL-HYDROQUINONE REDUCTASE"/>
    <property type="match status" value="1"/>
</dbReference>
<dbReference type="FunFam" id="1.20.1050.10:FF:000045">
    <property type="entry name" value="Glutathione S-transferase family protein"/>
    <property type="match status" value="1"/>
</dbReference>
<dbReference type="InterPro" id="IPR036282">
    <property type="entry name" value="Glutathione-S-Trfase_C_sf"/>
</dbReference>
<name>A0AAV7EAU7_ARIFI</name>
<organism evidence="3 4">
    <name type="scientific">Aristolochia fimbriata</name>
    <name type="common">White veined hardy Dutchman's pipe vine</name>
    <dbReference type="NCBI Taxonomy" id="158543"/>
    <lineage>
        <taxon>Eukaryota</taxon>
        <taxon>Viridiplantae</taxon>
        <taxon>Streptophyta</taxon>
        <taxon>Embryophyta</taxon>
        <taxon>Tracheophyta</taxon>
        <taxon>Spermatophyta</taxon>
        <taxon>Magnoliopsida</taxon>
        <taxon>Magnoliidae</taxon>
        <taxon>Piperales</taxon>
        <taxon>Aristolochiaceae</taxon>
        <taxon>Aristolochia</taxon>
    </lineage>
</organism>
<dbReference type="InterPro" id="IPR036249">
    <property type="entry name" value="Thioredoxin-like_sf"/>
</dbReference>
<dbReference type="InterPro" id="IPR040079">
    <property type="entry name" value="Glutathione_S-Trfase"/>
</dbReference>
<keyword evidence="4" id="KW-1185">Reference proteome</keyword>
<feature type="compositionally biased region" description="Polar residues" evidence="1">
    <location>
        <begin position="55"/>
        <end position="65"/>
    </location>
</feature>
<dbReference type="Pfam" id="PF13409">
    <property type="entry name" value="GST_N_2"/>
    <property type="match status" value="1"/>
</dbReference>
<dbReference type="SFLD" id="SFLDG01206">
    <property type="entry name" value="Xi.1"/>
    <property type="match status" value="1"/>
</dbReference>
<dbReference type="Gene3D" id="1.20.1050.10">
    <property type="match status" value="1"/>
</dbReference>
<dbReference type="InterPro" id="IPR004045">
    <property type="entry name" value="Glutathione_S-Trfase_N"/>
</dbReference>
<dbReference type="SUPFAM" id="SSF52833">
    <property type="entry name" value="Thioredoxin-like"/>
    <property type="match status" value="1"/>
</dbReference>
<dbReference type="PANTHER" id="PTHR32419:SF31">
    <property type="entry name" value="OS02G0814800 PROTEIN"/>
    <property type="match status" value="1"/>
</dbReference>
<feature type="compositionally biased region" description="Low complexity" evidence="1">
    <location>
        <begin position="66"/>
        <end position="81"/>
    </location>
</feature>
<feature type="domain" description="GST C-terminal" evidence="2">
    <location>
        <begin position="264"/>
        <end position="395"/>
    </location>
</feature>
<dbReference type="SFLD" id="SFLDS00019">
    <property type="entry name" value="Glutathione_Transferase_(cytos"/>
    <property type="match status" value="1"/>
</dbReference>
<dbReference type="GO" id="GO:0005737">
    <property type="term" value="C:cytoplasm"/>
    <property type="evidence" value="ECO:0007669"/>
    <property type="project" value="TreeGrafter"/>
</dbReference>
<evidence type="ECO:0000256" key="1">
    <source>
        <dbReference type="SAM" id="MobiDB-lite"/>
    </source>
</evidence>
<dbReference type="CDD" id="cd03190">
    <property type="entry name" value="GST_C_Omega_like"/>
    <property type="match status" value="1"/>
</dbReference>
<dbReference type="Pfam" id="PF13410">
    <property type="entry name" value="GST_C_2"/>
    <property type="match status" value="1"/>
</dbReference>
<evidence type="ECO:0000259" key="2">
    <source>
        <dbReference type="PROSITE" id="PS50405"/>
    </source>
</evidence>
<dbReference type="EMBL" id="JAINDJ010000005">
    <property type="protein sequence ID" value="KAG9445754.1"/>
    <property type="molecule type" value="Genomic_DNA"/>
</dbReference>
<feature type="region of interest" description="Disordered" evidence="1">
    <location>
        <begin position="52"/>
        <end position="81"/>
    </location>
</feature>
<sequence length="433" mass="47951">MYDSSGCHCWSISIGRCKGVESTLINNTLMAVATSSLPCWPLGFLGQKEHRTRVRMQSNGRKTTISMSSQQQEQSSSSPSSDLITGITRLLWGKSLPPQFLVSTVRTSWNAAWLLMMKQLAPSDPSGSYARPASSFRLHSFSSAALPNLHLYAALPCPWAHRTLIVRALKNLERAVPVSIASPGADGAWEFPGAPSSDRANGCRTLKEVYRLRRGGYDGRSTVPMLWDVDNGDVFCNESYDIIRLFNSGLSEKYGESMTPDLAPSELKDEIDYWNGIIYPNVNNGVYRCGFAQSQEAYDAAVNNLFSTLDTVEAHLGASRFLCGDVLTLADVCLFTTLIRFDLVYNVLFKCTRKKLVEYPNLHGYTRDIYQIPKVAETCNFDAIMDGYYRILFPLNPGSITPTVSASCQHEFLCEPHNRESLSSKAAITVPAS</sequence>
<evidence type="ECO:0000313" key="4">
    <source>
        <dbReference type="Proteomes" id="UP000825729"/>
    </source>
</evidence>
<dbReference type="GO" id="GO:0004364">
    <property type="term" value="F:glutathione transferase activity"/>
    <property type="evidence" value="ECO:0007669"/>
    <property type="project" value="InterPro"/>
</dbReference>
<dbReference type="SUPFAM" id="SSF47616">
    <property type="entry name" value="GST C-terminal domain-like"/>
    <property type="match status" value="1"/>
</dbReference>
<gene>
    <name evidence="3" type="ORF">H6P81_011882</name>
</gene>
<accession>A0AAV7EAU7</accession>
<dbReference type="SFLD" id="SFLDG01148">
    <property type="entry name" value="Xi_(cytGST)"/>
    <property type="match status" value="1"/>
</dbReference>
<evidence type="ECO:0000313" key="3">
    <source>
        <dbReference type="EMBL" id="KAG9445754.1"/>
    </source>
</evidence>
<dbReference type="InterPro" id="IPR016639">
    <property type="entry name" value="GST_Omega/GSH"/>
</dbReference>